<sequence length="78" mass="8577">MRHSSGGGPPPFIMASNASSRSYGTGDCNKLKRDSSSDYVFKFLVLTQVFMYLEAGAVPSLLQEFTHTFSLRPQDQGL</sequence>
<gene>
    <name evidence="1" type="ORF">PsorP6_016137</name>
</gene>
<proteinExistence type="predicted"/>
<evidence type="ECO:0000313" key="2">
    <source>
        <dbReference type="Proteomes" id="UP001163321"/>
    </source>
</evidence>
<accession>A0ACC0VLZ5</accession>
<keyword evidence="2" id="KW-1185">Reference proteome</keyword>
<comment type="caution">
    <text evidence="1">The sequence shown here is derived from an EMBL/GenBank/DDBJ whole genome shotgun (WGS) entry which is preliminary data.</text>
</comment>
<reference evidence="1 2" key="1">
    <citation type="journal article" date="2022" name="bioRxiv">
        <title>The genome of the oomycete Peronosclerospora sorghi, a cosmopolitan pathogen of maize and sorghum, is inflated with dispersed pseudogenes.</title>
        <authorList>
            <person name="Fletcher K."/>
            <person name="Martin F."/>
            <person name="Isakeit T."/>
            <person name="Cavanaugh K."/>
            <person name="Magill C."/>
            <person name="Michelmore R."/>
        </authorList>
    </citation>
    <scope>NUCLEOTIDE SEQUENCE [LARGE SCALE GENOMIC DNA]</scope>
    <source>
        <strain evidence="1">P6</strain>
    </source>
</reference>
<dbReference type="EMBL" id="CM047587">
    <property type="protein sequence ID" value="KAI9907350.1"/>
    <property type="molecule type" value="Genomic_DNA"/>
</dbReference>
<organism evidence="1 2">
    <name type="scientific">Peronosclerospora sorghi</name>
    <dbReference type="NCBI Taxonomy" id="230839"/>
    <lineage>
        <taxon>Eukaryota</taxon>
        <taxon>Sar</taxon>
        <taxon>Stramenopiles</taxon>
        <taxon>Oomycota</taxon>
        <taxon>Peronosporomycetes</taxon>
        <taxon>Peronosporales</taxon>
        <taxon>Peronosporaceae</taxon>
        <taxon>Peronosclerospora</taxon>
    </lineage>
</organism>
<evidence type="ECO:0000313" key="1">
    <source>
        <dbReference type="EMBL" id="KAI9907350.1"/>
    </source>
</evidence>
<dbReference type="Proteomes" id="UP001163321">
    <property type="component" value="Chromosome 8"/>
</dbReference>
<protein>
    <submittedName>
        <fullName evidence="1">Uncharacterized protein</fullName>
    </submittedName>
</protein>
<name>A0ACC0VLZ5_9STRA</name>